<organism evidence="3 4">
    <name type="scientific">Drosophila mojavensis</name>
    <name type="common">Fruit fly</name>
    <dbReference type="NCBI Taxonomy" id="7230"/>
    <lineage>
        <taxon>Eukaryota</taxon>
        <taxon>Metazoa</taxon>
        <taxon>Ecdysozoa</taxon>
        <taxon>Arthropoda</taxon>
        <taxon>Hexapoda</taxon>
        <taxon>Insecta</taxon>
        <taxon>Pterygota</taxon>
        <taxon>Neoptera</taxon>
        <taxon>Endopterygota</taxon>
        <taxon>Diptera</taxon>
        <taxon>Brachycera</taxon>
        <taxon>Muscomorpha</taxon>
        <taxon>Ephydroidea</taxon>
        <taxon>Drosophilidae</taxon>
        <taxon>Drosophila</taxon>
    </lineage>
</organism>
<sequence>MANNYAAVCICIRVFACVGLSAQATTAKREGEKMCRWRCRCLASQSMYICMYVNSAAIGADNVKRIDENCSGSNNSCVCCTEFNELRNRNNNNYNNPTTTAAEARSTVRERR</sequence>
<feature type="signal peptide" evidence="2">
    <location>
        <begin position="1"/>
        <end position="27"/>
    </location>
</feature>
<accession>A0A0Q9WMA1</accession>
<evidence type="ECO:0008006" key="5">
    <source>
        <dbReference type="Google" id="ProtNLM"/>
    </source>
</evidence>
<dbReference type="KEGG" id="dmo:Dmoj_GI25635"/>
<dbReference type="OrthoDB" id="7887808at2759"/>
<keyword evidence="4" id="KW-1185">Reference proteome</keyword>
<proteinExistence type="predicted"/>
<dbReference type="Proteomes" id="UP000009192">
    <property type="component" value="Unassembled WGS sequence"/>
</dbReference>
<evidence type="ECO:0000313" key="3">
    <source>
        <dbReference type="EMBL" id="KRF93937.1"/>
    </source>
</evidence>
<dbReference type="EMBL" id="CH933810">
    <property type="protein sequence ID" value="KRF93937.1"/>
    <property type="molecule type" value="Genomic_DNA"/>
</dbReference>
<reference evidence="3 4" key="1">
    <citation type="journal article" date="2007" name="Nature">
        <title>Evolution of genes and genomes on the Drosophila phylogeny.</title>
        <authorList>
            <consortium name="Drosophila 12 Genomes Consortium"/>
            <person name="Clark A.G."/>
            <person name="Eisen M.B."/>
            <person name="Smith D.R."/>
            <person name="Bergman C.M."/>
            <person name="Oliver B."/>
            <person name="Markow T.A."/>
            <person name="Kaufman T.C."/>
            <person name="Kellis M."/>
            <person name="Gelbart W."/>
            <person name="Iyer V.N."/>
            <person name="Pollard D.A."/>
            <person name="Sackton T.B."/>
            <person name="Larracuente A.M."/>
            <person name="Singh N.D."/>
            <person name="Abad J.P."/>
            <person name="Abt D.N."/>
            <person name="Adryan B."/>
            <person name="Aguade M."/>
            <person name="Akashi H."/>
            <person name="Anderson W.W."/>
            <person name="Aquadro C.F."/>
            <person name="Ardell D.H."/>
            <person name="Arguello R."/>
            <person name="Artieri C.G."/>
            <person name="Barbash D.A."/>
            <person name="Barker D."/>
            <person name="Barsanti P."/>
            <person name="Batterham P."/>
            <person name="Batzoglou S."/>
            <person name="Begun D."/>
            <person name="Bhutkar A."/>
            <person name="Blanco E."/>
            <person name="Bosak S.A."/>
            <person name="Bradley R.K."/>
            <person name="Brand A.D."/>
            <person name="Brent M.R."/>
            <person name="Brooks A.N."/>
            <person name="Brown R.H."/>
            <person name="Butlin R.K."/>
            <person name="Caggese C."/>
            <person name="Calvi B.R."/>
            <person name="Bernardo de Carvalho A."/>
            <person name="Caspi A."/>
            <person name="Castrezana S."/>
            <person name="Celniker S.E."/>
            <person name="Chang J.L."/>
            <person name="Chapple C."/>
            <person name="Chatterji S."/>
            <person name="Chinwalla A."/>
            <person name="Civetta A."/>
            <person name="Clifton S.W."/>
            <person name="Comeron J.M."/>
            <person name="Costello J.C."/>
            <person name="Coyne J.A."/>
            <person name="Daub J."/>
            <person name="David R.G."/>
            <person name="Delcher A.L."/>
            <person name="Delehaunty K."/>
            <person name="Do C.B."/>
            <person name="Ebling H."/>
            <person name="Edwards K."/>
            <person name="Eickbush T."/>
            <person name="Evans J.D."/>
            <person name="Filipski A."/>
            <person name="Findeiss S."/>
            <person name="Freyhult E."/>
            <person name="Fulton L."/>
            <person name="Fulton R."/>
            <person name="Garcia A.C."/>
            <person name="Gardiner A."/>
            <person name="Garfield D.A."/>
            <person name="Garvin B.E."/>
            <person name="Gibson G."/>
            <person name="Gilbert D."/>
            <person name="Gnerre S."/>
            <person name="Godfrey J."/>
            <person name="Good R."/>
            <person name="Gotea V."/>
            <person name="Gravely B."/>
            <person name="Greenberg A.J."/>
            <person name="Griffiths-Jones S."/>
            <person name="Gross S."/>
            <person name="Guigo R."/>
            <person name="Gustafson E.A."/>
            <person name="Haerty W."/>
            <person name="Hahn M.W."/>
            <person name="Halligan D.L."/>
            <person name="Halpern A.L."/>
            <person name="Halter G.M."/>
            <person name="Han M.V."/>
            <person name="Heger A."/>
            <person name="Hillier L."/>
            <person name="Hinrichs A.S."/>
            <person name="Holmes I."/>
            <person name="Hoskins R.A."/>
            <person name="Hubisz M.J."/>
            <person name="Hultmark D."/>
            <person name="Huntley M.A."/>
            <person name="Jaffe D.B."/>
            <person name="Jagadeeshan S."/>
            <person name="Jeck W.R."/>
            <person name="Johnson J."/>
            <person name="Jones C.D."/>
            <person name="Jordan W.C."/>
            <person name="Karpen G.H."/>
            <person name="Kataoka E."/>
            <person name="Keightley P.D."/>
            <person name="Kheradpour P."/>
            <person name="Kirkness E.F."/>
            <person name="Koerich L.B."/>
            <person name="Kristiansen K."/>
            <person name="Kudrna D."/>
            <person name="Kulathinal R.J."/>
            <person name="Kumar S."/>
            <person name="Kwok R."/>
            <person name="Lander E."/>
            <person name="Langley C.H."/>
            <person name="Lapoint R."/>
            <person name="Lazzaro B.P."/>
            <person name="Lee S.J."/>
            <person name="Levesque L."/>
            <person name="Li R."/>
            <person name="Lin C.F."/>
            <person name="Lin M.F."/>
            <person name="Lindblad-Toh K."/>
            <person name="Llopart A."/>
            <person name="Long M."/>
            <person name="Low L."/>
            <person name="Lozovsky E."/>
            <person name="Lu J."/>
            <person name="Luo M."/>
            <person name="Machado C.A."/>
            <person name="Makalowski W."/>
            <person name="Marzo M."/>
            <person name="Matsuda M."/>
            <person name="Matzkin L."/>
            <person name="McAllister B."/>
            <person name="McBride C.S."/>
            <person name="McKernan B."/>
            <person name="McKernan K."/>
            <person name="Mendez-Lago M."/>
            <person name="Minx P."/>
            <person name="Mollenhauer M.U."/>
            <person name="Montooth K."/>
            <person name="Mount S.M."/>
            <person name="Mu X."/>
            <person name="Myers E."/>
            <person name="Negre B."/>
            <person name="Newfeld S."/>
            <person name="Nielsen R."/>
            <person name="Noor M.A."/>
            <person name="O'Grady P."/>
            <person name="Pachter L."/>
            <person name="Papaceit M."/>
            <person name="Parisi M.J."/>
            <person name="Parisi M."/>
            <person name="Parts L."/>
            <person name="Pedersen J.S."/>
            <person name="Pesole G."/>
            <person name="Phillippy A.M."/>
            <person name="Ponting C.P."/>
            <person name="Pop M."/>
            <person name="Porcelli D."/>
            <person name="Powell J.R."/>
            <person name="Prohaska S."/>
            <person name="Pruitt K."/>
            <person name="Puig M."/>
            <person name="Quesneville H."/>
            <person name="Ram K.R."/>
            <person name="Rand D."/>
            <person name="Rasmussen M.D."/>
            <person name="Reed L.K."/>
            <person name="Reenan R."/>
            <person name="Reily A."/>
            <person name="Remington K.A."/>
            <person name="Rieger T.T."/>
            <person name="Ritchie M.G."/>
            <person name="Robin C."/>
            <person name="Rogers Y.H."/>
            <person name="Rohde C."/>
            <person name="Rozas J."/>
            <person name="Rubenfield M.J."/>
            <person name="Ruiz A."/>
            <person name="Russo S."/>
            <person name="Salzberg S.L."/>
            <person name="Sanchez-Gracia A."/>
            <person name="Saranga D.J."/>
            <person name="Sato H."/>
            <person name="Schaeffer S.W."/>
            <person name="Schatz M.C."/>
            <person name="Schlenke T."/>
            <person name="Schwartz R."/>
            <person name="Segarra C."/>
            <person name="Singh R.S."/>
            <person name="Sirot L."/>
            <person name="Sirota M."/>
            <person name="Sisneros N.B."/>
            <person name="Smith C.D."/>
            <person name="Smith T.F."/>
            <person name="Spieth J."/>
            <person name="Stage D.E."/>
            <person name="Stark A."/>
            <person name="Stephan W."/>
            <person name="Strausberg R.L."/>
            <person name="Strempel S."/>
            <person name="Sturgill D."/>
            <person name="Sutton G."/>
            <person name="Sutton G.G."/>
            <person name="Tao W."/>
            <person name="Teichmann S."/>
            <person name="Tobari Y.N."/>
            <person name="Tomimura Y."/>
            <person name="Tsolas J.M."/>
            <person name="Valente V.L."/>
            <person name="Venter E."/>
            <person name="Venter J.C."/>
            <person name="Vicario S."/>
            <person name="Vieira F.G."/>
            <person name="Vilella A.J."/>
            <person name="Villasante A."/>
            <person name="Walenz B."/>
            <person name="Wang J."/>
            <person name="Wasserman M."/>
            <person name="Watts T."/>
            <person name="Wilson D."/>
            <person name="Wilson R.K."/>
            <person name="Wing R.A."/>
            <person name="Wolfner M.F."/>
            <person name="Wong A."/>
            <person name="Wong G.K."/>
            <person name="Wu C.I."/>
            <person name="Wu G."/>
            <person name="Yamamoto D."/>
            <person name="Yang H.P."/>
            <person name="Yang S.P."/>
            <person name="Yorke J.A."/>
            <person name="Yoshida K."/>
            <person name="Zdobnov E."/>
            <person name="Zhang P."/>
            <person name="Zhang Y."/>
            <person name="Zimin A.V."/>
            <person name="Baldwin J."/>
            <person name="Abdouelleil A."/>
            <person name="Abdulkadir J."/>
            <person name="Abebe A."/>
            <person name="Abera B."/>
            <person name="Abreu J."/>
            <person name="Acer S.C."/>
            <person name="Aftuck L."/>
            <person name="Alexander A."/>
            <person name="An P."/>
            <person name="Anderson E."/>
            <person name="Anderson S."/>
            <person name="Arachi H."/>
            <person name="Azer M."/>
            <person name="Bachantsang P."/>
            <person name="Barry A."/>
            <person name="Bayul T."/>
            <person name="Berlin A."/>
            <person name="Bessette D."/>
            <person name="Bloom T."/>
            <person name="Blye J."/>
            <person name="Boguslavskiy L."/>
            <person name="Bonnet C."/>
            <person name="Boukhgalter B."/>
            <person name="Bourzgui I."/>
            <person name="Brown A."/>
            <person name="Cahill P."/>
            <person name="Channer S."/>
            <person name="Cheshatsang Y."/>
            <person name="Chuda L."/>
            <person name="Citroen M."/>
            <person name="Collymore A."/>
            <person name="Cooke P."/>
            <person name="Costello M."/>
            <person name="D'Aco K."/>
            <person name="Daza R."/>
            <person name="De Haan G."/>
            <person name="DeGray S."/>
            <person name="DeMaso C."/>
            <person name="Dhargay N."/>
            <person name="Dooley K."/>
            <person name="Dooley E."/>
            <person name="Doricent M."/>
            <person name="Dorje P."/>
            <person name="Dorjee K."/>
            <person name="Dupes A."/>
            <person name="Elong R."/>
            <person name="Falk J."/>
            <person name="Farina A."/>
            <person name="Faro S."/>
            <person name="Ferguson D."/>
            <person name="Fisher S."/>
            <person name="Foley C.D."/>
            <person name="Franke A."/>
            <person name="Friedrich D."/>
            <person name="Gadbois L."/>
            <person name="Gearin G."/>
            <person name="Gearin C.R."/>
            <person name="Giannoukos G."/>
            <person name="Goode T."/>
            <person name="Graham J."/>
            <person name="Grandbois E."/>
            <person name="Grewal S."/>
            <person name="Gyaltsen K."/>
            <person name="Hafez N."/>
            <person name="Hagos B."/>
            <person name="Hall J."/>
            <person name="Henson C."/>
            <person name="Hollinger A."/>
            <person name="Honan T."/>
            <person name="Huard M.D."/>
            <person name="Hughes L."/>
            <person name="Hurhula B."/>
            <person name="Husby M.E."/>
            <person name="Kamat A."/>
            <person name="Kanga B."/>
            <person name="Kashin S."/>
            <person name="Khazanovich D."/>
            <person name="Kisner P."/>
            <person name="Lance K."/>
            <person name="Lara M."/>
            <person name="Lee W."/>
            <person name="Lennon N."/>
            <person name="Letendre F."/>
            <person name="LeVine R."/>
            <person name="Lipovsky A."/>
            <person name="Liu X."/>
            <person name="Liu J."/>
            <person name="Liu S."/>
            <person name="Lokyitsang T."/>
            <person name="Lokyitsang Y."/>
            <person name="Lubonja R."/>
            <person name="Lui A."/>
            <person name="MacDonald P."/>
            <person name="Magnisalis V."/>
            <person name="Maru K."/>
            <person name="Matthews C."/>
            <person name="McCusker W."/>
            <person name="McDonough S."/>
            <person name="Mehta T."/>
            <person name="Meldrim J."/>
            <person name="Meneus L."/>
            <person name="Mihai O."/>
            <person name="Mihalev A."/>
            <person name="Mihova T."/>
            <person name="Mittelman R."/>
            <person name="Mlenga V."/>
            <person name="Montmayeur A."/>
            <person name="Mulrain L."/>
            <person name="Navidi A."/>
            <person name="Naylor J."/>
            <person name="Negash T."/>
            <person name="Nguyen T."/>
            <person name="Nguyen N."/>
            <person name="Nicol R."/>
            <person name="Norbu C."/>
            <person name="Norbu N."/>
            <person name="Novod N."/>
            <person name="O'Neill B."/>
            <person name="Osman S."/>
            <person name="Markiewicz E."/>
            <person name="Oyono O.L."/>
            <person name="Patti C."/>
            <person name="Phunkhang P."/>
            <person name="Pierre F."/>
            <person name="Priest M."/>
            <person name="Raghuraman S."/>
            <person name="Rege F."/>
            <person name="Reyes R."/>
            <person name="Rise C."/>
            <person name="Rogov P."/>
            <person name="Ross K."/>
            <person name="Ryan E."/>
            <person name="Settipalli S."/>
            <person name="Shea T."/>
            <person name="Sherpa N."/>
            <person name="Shi L."/>
            <person name="Shih D."/>
            <person name="Sparrow T."/>
            <person name="Spaulding J."/>
            <person name="Stalker J."/>
            <person name="Stange-Thomann N."/>
            <person name="Stavropoulos S."/>
            <person name="Stone C."/>
            <person name="Strader C."/>
            <person name="Tesfaye S."/>
            <person name="Thomson T."/>
            <person name="Thoulutsang Y."/>
            <person name="Thoulutsang D."/>
            <person name="Topham K."/>
            <person name="Topping I."/>
            <person name="Tsamla T."/>
            <person name="Vassiliev H."/>
            <person name="Vo A."/>
            <person name="Wangchuk T."/>
            <person name="Wangdi T."/>
            <person name="Weiand M."/>
            <person name="Wilkinson J."/>
            <person name="Wilson A."/>
            <person name="Yadav S."/>
            <person name="Young G."/>
            <person name="Yu Q."/>
            <person name="Zembek L."/>
            <person name="Zhong D."/>
            <person name="Zimmer A."/>
            <person name="Zwirko Z."/>
            <person name="Jaffe D.B."/>
            <person name="Alvarez P."/>
            <person name="Brockman W."/>
            <person name="Butler J."/>
            <person name="Chin C."/>
            <person name="Gnerre S."/>
            <person name="Grabherr M."/>
            <person name="Kleber M."/>
            <person name="Mauceli E."/>
            <person name="MacCallum I."/>
        </authorList>
    </citation>
    <scope>NUCLEOTIDE SEQUENCE [LARGE SCALE GENOMIC DNA]</scope>
    <source>
        <strain evidence="4">Tucson 15081-1352.22</strain>
    </source>
</reference>
<protein>
    <recommendedName>
        <fullName evidence="5">Secreted protein</fullName>
    </recommendedName>
</protein>
<feature type="region of interest" description="Disordered" evidence="1">
    <location>
        <begin position="89"/>
        <end position="112"/>
    </location>
</feature>
<dbReference type="AlphaFoldDB" id="A0A0Q9WMA1"/>
<gene>
    <name evidence="3" type="primary">Dmoj\GI25635</name>
    <name evidence="3" type="ORF">Dmoj_GI25635</name>
</gene>
<evidence type="ECO:0000256" key="2">
    <source>
        <dbReference type="SAM" id="SignalP"/>
    </source>
</evidence>
<evidence type="ECO:0000313" key="4">
    <source>
        <dbReference type="Proteomes" id="UP000009192"/>
    </source>
</evidence>
<evidence type="ECO:0000256" key="1">
    <source>
        <dbReference type="SAM" id="MobiDB-lite"/>
    </source>
</evidence>
<dbReference type="InParanoid" id="A0A0Q9WMA1"/>
<feature type="chain" id="PRO_5006386925" description="Secreted protein" evidence="2">
    <location>
        <begin position="28"/>
        <end position="112"/>
    </location>
</feature>
<keyword evidence="2" id="KW-0732">Signal</keyword>
<name>A0A0Q9WMA1_DROMO</name>